<proteinExistence type="predicted"/>
<dbReference type="RefSeq" id="WP_152726221.1">
    <property type="nucleotide sequence ID" value="NZ_CP059275.1"/>
</dbReference>
<name>A0A7L6BG45_LIMRT</name>
<dbReference type="Pfam" id="PF07751">
    <property type="entry name" value="Abi_2"/>
    <property type="match status" value="1"/>
</dbReference>
<gene>
    <name evidence="1" type="ORF">HHK02_08275</name>
</gene>
<dbReference type="Proteomes" id="UP000510868">
    <property type="component" value="Chromosome"/>
</dbReference>
<organism evidence="1 2">
    <name type="scientific">Limosilactobacillus reuteri</name>
    <name type="common">Lactobacillus reuteri</name>
    <dbReference type="NCBI Taxonomy" id="1598"/>
    <lineage>
        <taxon>Bacteria</taxon>
        <taxon>Bacillati</taxon>
        <taxon>Bacillota</taxon>
        <taxon>Bacilli</taxon>
        <taxon>Lactobacillales</taxon>
        <taxon>Lactobacillaceae</taxon>
        <taxon>Limosilactobacillus</taxon>
    </lineage>
</organism>
<evidence type="ECO:0000313" key="2">
    <source>
        <dbReference type="Proteomes" id="UP000510868"/>
    </source>
</evidence>
<dbReference type="AlphaFoldDB" id="A0A7L6BG45"/>
<reference evidence="1 2" key="1">
    <citation type="submission" date="2020-07" db="EMBL/GenBank/DDBJ databases">
        <title>Genome sequence of Lactobacillus reuteri CNEI-KCA3 isolated from the faeces of a reared-broiler chicken, South-East Nigeria, reveals presence of CRISPR arrays.</title>
        <authorList>
            <person name="Anukam K.C."/>
            <person name="Ibezim C.N."/>
            <person name="BeecK W.V."/>
            <person name="Allonsius C."/>
            <person name="Broek M.D."/>
            <person name="Tuyaerts I."/>
            <person name="Attama A."/>
            <person name="Esimone C.O."/>
            <person name="Lebeer S."/>
        </authorList>
    </citation>
    <scope>NUCLEOTIDE SEQUENCE [LARGE SCALE GENOMIC DNA]</scope>
    <source>
        <strain evidence="1 2">CNEI-KCA3</strain>
    </source>
</reference>
<protein>
    <submittedName>
        <fullName evidence="1">Abi family protein</fullName>
    </submittedName>
</protein>
<sequence length="390" mass="45962">MLGKKLKQVKFLTYEQMVDNLKNKNLSISDKKLAIELIKARGYYNLVNRYKNHIYNSNRHYPNHTHLTDLYLFQVMESDLQDILFQATINFEHRFKEAMAHSLSKEFGIGEADYLDPLKYKRRKRNKAISITAFLLDIAYHTDKNPTRYYRRRYDCIPPWILINNVTLGQVRMWFSIFNSKMTSTVVSEMLPIDTYPSQIIVGNSGVGSLALRQMRMKSKPGEYRDIFGFFHDQSAEEVKKLEDEYQKDFDNIINLFKNMLSIIHDFRNNLAHGNGLFDFKSNSSLLLTPLRLFASTSVITNQEFNSRFGKNDLLSFMISLILTLDKYDSLNLIKHLRDWRNNNNSTPERSNALNLFLKGLNLPTNFISRLEHINIELTHEQYRHRMQLF</sequence>
<dbReference type="InterPro" id="IPR011664">
    <property type="entry name" value="Abi_system_AbiD/AbiF-like"/>
</dbReference>
<dbReference type="EMBL" id="CP059275">
    <property type="protein sequence ID" value="QLQ61175.1"/>
    <property type="molecule type" value="Genomic_DNA"/>
</dbReference>
<evidence type="ECO:0000313" key="1">
    <source>
        <dbReference type="EMBL" id="QLQ61175.1"/>
    </source>
</evidence>
<accession>A0A7L6BG45</accession>